<dbReference type="EMBL" id="SMYL01000001">
    <property type="protein sequence ID" value="TDK68230.1"/>
    <property type="molecule type" value="Genomic_DNA"/>
</dbReference>
<keyword evidence="1" id="KW-0812">Transmembrane</keyword>
<feature type="transmembrane region" description="Helical" evidence="1">
    <location>
        <begin position="12"/>
        <end position="29"/>
    </location>
</feature>
<dbReference type="Pfam" id="PF04654">
    <property type="entry name" value="DUF599"/>
    <property type="match status" value="1"/>
</dbReference>
<dbReference type="AlphaFoldDB" id="A0A4R5W5M5"/>
<dbReference type="PANTHER" id="PTHR31168">
    <property type="entry name" value="OS02G0292800 PROTEIN"/>
    <property type="match status" value="1"/>
</dbReference>
<feature type="transmembrane region" description="Helical" evidence="1">
    <location>
        <begin position="113"/>
        <end position="132"/>
    </location>
</feature>
<keyword evidence="1" id="KW-0472">Membrane</keyword>
<name>A0A4R5W5M5_9BURK</name>
<organism evidence="2 3">
    <name type="scientific">Sapientia aquatica</name>
    <dbReference type="NCBI Taxonomy" id="1549640"/>
    <lineage>
        <taxon>Bacteria</taxon>
        <taxon>Pseudomonadati</taxon>
        <taxon>Pseudomonadota</taxon>
        <taxon>Betaproteobacteria</taxon>
        <taxon>Burkholderiales</taxon>
        <taxon>Oxalobacteraceae</taxon>
        <taxon>Sapientia</taxon>
    </lineage>
</organism>
<feature type="transmembrane region" description="Helical" evidence="1">
    <location>
        <begin position="187"/>
        <end position="216"/>
    </location>
</feature>
<proteinExistence type="predicted"/>
<evidence type="ECO:0000313" key="3">
    <source>
        <dbReference type="Proteomes" id="UP000294829"/>
    </source>
</evidence>
<keyword evidence="1" id="KW-1133">Transmembrane helix</keyword>
<dbReference type="InterPro" id="IPR006747">
    <property type="entry name" value="DUF599"/>
</dbReference>
<protein>
    <submittedName>
        <fullName evidence="2">DUF599 domain-containing protein</fullName>
    </submittedName>
</protein>
<keyword evidence="3" id="KW-1185">Reference proteome</keyword>
<dbReference type="PANTHER" id="PTHR31168:SF1">
    <property type="entry name" value="DUF599 FAMILY PROTEIN"/>
    <property type="match status" value="1"/>
</dbReference>
<gene>
    <name evidence="2" type="ORF">E2I14_01400</name>
</gene>
<accession>A0A4R5W5M5</accession>
<dbReference type="RefSeq" id="WP_133324693.1">
    <property type="nucleotide sequence ID" value="NZ_SMYL01000001.1"/>
</dbReference>
<comment type="caution">
    <text evidence="2">The sequence shown here is derived from an EMBL/GenBank/DDBJ whole genome shotgun (WGS) entry which is preliminary data.</text>
</comment>
<dbReference type="OrthoDB" id="5768130at2"/>
<evidence type="ECO:0000256" key="1">
    <source>
        <dbReference type="SAM" id="Phobius"/>
    </source>
</evidence>
<feature type="transmembrane region" description="Helical" evidence="1">
    <location>
        <begin position="72"/>
        <end position="93"/>
    </location>
</feature>
<reference evidence="2 3" key="1">
    <citation type="submission" date="2019-03" db="EMBL/GenBank/DDBJ databases">
        <title>Sapientia aquatica gen. nov., sp. nov., isolated from a crater lake.</title>
        <authorList>
            <person name="Felfoldi T."/>
            <person name="Szabo A."/>
            <person name="Toth E."/>
            <person name="Schumann P."/>
            <person name="Keki Z."/>
            <person name="Marialigeti K."/>
            <person name="Mathe I."/>
        </authorList>
    </citation>
    <scope>NUCLEOTIDE SEQUENCE [LARGE SCALE GENOMIC DNA]</scope>
    <source>
        <strain evidence="2 3">SA-152</strain>
    </source>
</reference>
<sequence>MDLLDNPALTELGMVLAVSTLLVLYYWLFDHGFLGSQALRSFNQQSRQHWVAAILTHSGNEILAAQVLRNSIMSATVMASTCVLLVIATMTLVSDPDKFAAHWLGDAVTHGVWRIKVGSLLLVIFLAFWHFAQSIRIYGHVGYLLGMPKQGKSIDASNIESSYVPVPEQATALLNTAGHMFSFGNRYFFFSLALALWWFGFIYFAIGTISLTAMSWRLESRALLPSKPITPIK</sequence>
<dbReference type="Proteomes" id="UP000294829">
    <property type="component" value="Unassembled WGS sequence"/>
</dbReference>
<evidence type="ECO:0000313" key="2">
    <source>
        <dbReference type="EMBL" id="TDK68230.1"/>
    </source>
</evidence>